<keyword evidence="8" id="KW-0807">Transducer</keyword>
<keyword evidence="9" id="KW-0716">Sensory transduction</keyword>
<dbReference type="AlphaFoldDB" id="A0AAV2RB49"/>
<reference evidence="12 13" key="1">
    <citation type="submission" date="2024-05" db="EMBL/GenBank/DDBJ databases">
        <authorList>
            <person name="Wallberg A."/>
        </authorList>
    </citation>
    <scope>NUCLEOTIDE SEQUENCE [LARGE SCALE GENOMIC DNA]</scope>
</reference>
<comment type="similarity">
    <text evidence="2">Belongs to the G-protein coupled receptor 1 family.</text>
</comment>
<evidence type="ECO:0000256" key="1">
    <source>
        <dbReference type="ARBA" id="ARBA00004141"/>
    </source>
</evidence>
<dbReference type="PROSITE" id="PS50262">
    <property type="entry name" value="G_PROTEIN_RECEP_F1_2"/>
    <property type="match status" value="1"/>
</dbReference>
<evidence type="ECO:0000256" key="2">
    <source>
        <dbReference type="ARBA" id="ARBA00010663"/>
    </source>
</evidence>
<name>A0AAV2RB49_MEGNR</name>
<feature type="transmembrane region" description="Helical" evidence="10">
    <location>
        <begin position="20"/>
        <end position="42"/>
    </location>
</feature>
<dbReference type="GO" id="GO:0007601">
    <property type="term" value="P:visual perception"/>
    <property type="evidence" value="ECO:0007669"/>
    <property type="project" value="UniProtKB-KW"/>
</dbReference>
<feature type="transmembrane region" description="Helical" evidence="10">
    <location>
        <begin position="183"/>
        <end position="202"/>
    </location>
</feature>
<evidence type="ECO:0000256" key="5">
    <source>
        <dbReference type="ARBA" id="ARBA00023040"/>
    </source>
</evidence>
<keyword evidence="7" id="KW-0675">Receptor</keyword>
<proteinExistence type="inferred from homology"/>
<evidence type="ECO:0000256" key="6">
    <source>
        <dbReference type="ARBA" id="ARBA00023136"/>
    </source>
</evidence>
<dbReference type="EMBL" id="CAXKWB010017279">
    <property type="protein sequence ID" value="CAL4118452.1"/>
    <property type="molecule type" value="Genomic_DNA"/>
</dbReference>
<dbReference type="SUPFAM" id="SSF81321">
    <property type="entry name" value="Family A G protein-coupled receptor-like"/>
    <property type="match status" value="1"/>
</dbReference>
<keyword evidence="4 10" id="KW-1133">Transmembrane helix</keyword>
<feature type="transmembrane region" description="Helical" evidence="10">
    <location>
        <begin position="54"/>
        <end position="73"/>
    </location>
</feature>
<dbReference type="GO" id="GO:0016020">
    <property type="term" value="C:membrane"/>
    <property type="evidence" value="ECO:0007669"/>
    <property type="project" value="UniProtKB-SubCell"/>
</dbReference>
<evidence type="ECO:0000256" key="8">
    <source>
        <dbReference type="ARBA" id="ARBA00023224"/>
    </source>
</evidence>
<comment type="subcellular location">
    <subcellularLocation>
        <location evidence="1">Membrane</location>
        <topology evidence="1">Multi-pass membrane protein</topology>
    </subcellularLocation>
</comment>
<accession>A0AAV2RB49</accession>
<dbReference type="Proteomes" id="UP001497623">
    <property type="component" value="Unassembled WGS sequence"/>
</dbReference>
<dbReference type="InterPro" id="IPR000276">
    <property type="entry name" value="GPCR_Rhodpsn"/>
</dbReference>
<dbReference type="Pfam" id="PF00001">
    <property type="entry name" value="7tm_1"/>
    <property type="match status" value="1"/>
</dbReference>
<protein>
    <recommendedName>
        <fullName evidence="11">G-protein coupled receptors family 1 profile domain-containing protein</fullName>
    </recommendedName>
</protein>
<dbReference type="GO" id="GO:0004930">
    <property type="term" value="F:G protein-coupled receptor activity"/>
    <property type="evidence" value="ECO:0007669"/>
    <property type="project" value="UniProtKB-KW"/>
</dbReference>
<evidence type="ECO:0000313" key="13">
    <source>
        <dbReference type="Proteomes" id="UP001497623"/>
    </source>
</evidence>
<dbReference type="InterPro" id="IPR050125">
    <property type="entry name" value="GPCR_opsins"/>
</dbReference>
<dbReference type="PANTHER" id="PTHR24240">
    <property type="entry name" value="OPSIN"/>
    <property type="match status" value="1"/>
</dbReference>
<evidence type="ECO:0000256" key="9">
    <source>
        <dbReference type="ARBA" id="ARBA00023305"/>
    </source>
</evidence>
<feature type="non-terminal residue" evidence="12">
    <location>
        <position position="214"/>
    </location>
</feature>
<comment type="caution">
    <text evidence="12">The sequence shown here is derived from an EMBL/GenBank/DDBJ whole genome shotgun (WGS) entry which is preliminary data.</text>
</comment>
<feature type="transmembrane region" description="Helical" evidence="10">
    <location>
        <begin position="133"/>
        <end position="156"/>
    </location>
</feature>
<keyword evidence="9" id="KW-0844">Vision</keyword>
<evidence type="ECO:0000256" key="4">
    <source>
        <dbReference type="ARBA" id="ARBA00022989"/>
    </source>
</evidence>
<feature type="domain" description="G-protein coupled receptors family 1 profile" evidence="11">
    <location>
        <begin position="33"/>
        <end position="214"/>
    </location>
</feature>
<keyword evidence="6 10" id="KW-0472">Membrane</keyword>
<dbReference type="Gene3D" id="1.20.1070.10">
    <property type="entry name" value="Rhodopsin 7-helix transmembrane proteins"/>
    <property type="match status" value="1"/>
</dbReference>
<keyword evidence="5" id="KW-0297">G-protein coupled receptor</keyword>
<evidence type="ECO:0000256" key="10">
    <source>
        <dbReference type="SAM" id="Phobius"/>
    </source>
</evidence>
<dbReference type="InterPro" id="IPR017452">
    <property type="entry name" value="GPCR_Rhodpsn_7TM"/>
</dbReference>
<evidence type="ECO:0000256" key="7">
    <source>
        <dbReference type="ARBA" id="ARBA00023170"/>
    </source>
</evidence>
<keyword evidence="3 10" id="KW-0812">Transmembrane</keyword>
<keyword evidence="13" id="KW-1185">Reference proteome</keyword>
<evidence type="ECO:0000259" key="11">
    <source>
        <dbReference type="PROSITE" id="PS50262"/>
    </source>
</evidence>
<feature type="transmembrane region" description="Helical" evidence="10">
    <location>
        <begin position="93"/>
        <end position="113"/>
    </location>
</feature>
<evidence type="ECO:0000313" key="12">
    <source>
        <dbReference type="EMBL" id="CAL4118452.1"/>
    </source>
</evidence>
<gene>
    <name evidence="12" type="ORF">MNOR_LOCUS21448</name>
</gene>
<sequence length="214" mass="24440">MDPPVKQWEPVSPHQHTYIGIYLFFVGILGTLDNGLVVAMFLRFRKLLTPSNLLLLNLCIADLGICLMGGFPFSGTSSFAGKWLWGDWGCQYYAFMGFFFGIGNLTTILMIALDRYLVTCRQDLSDKLTYHRYIQMIIFIWTWSFFWSVCPLLGWARSGYLKMKRGIKVTVSALNWVNNKASYKSFILAVCIVILAVCTVILSKDLCCYRPLGY</sequence>
<organism evidence="12 13">
    <name type="scientific">Meganyctiphanes norvegica</name>
    <name type="common">Northern krill</name>
    <name type="synonym">Thysanopoda norvegica</name>
    <dbReference type="NCBI Taxonomy" id="48144"/>
    <lineage>
        <taxon>Eukaryota</taxon>
        <taxon>Metazoa</taxon>
        <taxon>Ecdysozoa</taxon>
        <taxon>Arthropoda</taxon>
        <taxon>Crustacea</taxon>
        <taxon>Multicrustacea</taxon>
        <taxon>Malacostraca</taxon>
        <taxon>Eumalacostraca</taxon>
        <taxon>Eucarida</taxon>
        <taxon>Euphausiacea</taxon>
        <taxon>Euphausiidae</taxon>
        <taxon>Meganyctiphanes</taxon>
    </lineage>
</organism>
<dbReference type="PRINTS" id="PR00237">
    <property type="entry name" value="GPCRRHODOPSN"/>
</dbReference>
<evidence type="ECO:0000256" key="3">
    <source>
        <dbReference type="ARBA" id="ARBA00022692"/>
    </source>
</evidence>